<evidence type="ECO:0000256" key="2">
    <source>
        <dbReference type="ARBA" id="ARBA00022692"/>
    </source>
</evidence>
<evidence type="ECO:0000313" key="6">
    <source>
        <dbReference type="EMBL" id="PDV96657.1"/>
    </source>
</evidence>
<dbReference type="InterPro" id="IPR002657">
    <property type="entry name" value="BilAc:Na_symport/Acr3"/>
</dbReference>
<evidence type="ECO:0000256" key="4">
    <source>
        <dbReference type="ARBA" id="ARBA00023136"/>
    </source>
</evidence>
<evidence type="ECO:0000313" key="7">
    <source>
        <dbReference type="Proteomes" id="UP000220922"/>
    </source>
</evidence>
<reference evidence="6 7" key="1">
    <citation type="submission" date="2016-05" db="EMBL/GenBank/DDBJ databases">
        <authorList>
            <person name="Lavstsen T."/>
            <person name="Jespersen J.S."/>
        </authorList>
    </citation>
    <scope>NUCLEOTIDE SEQUENCE [LARGE SCALE GENOMIC DNA]</scope>
    <source>
        <strain evidence="6 7">B7-9</strain>
    </source>
</reference>
<feature type="transmembrane region" description="Helical" evidence="5">
    <location>
        <begin position="39"/>
        <end position="62"/>
    </location>
</feature>
<name>A0A2H3L0J3_9CHLR</name>
<sequence length="295" mass="31614">MVSQTEQLLLALMIGVIMLGMGSSLTWRDFRRAFKRPQAIMIGFASQYVLMPLIGFLLAIVLQLPPPLAVGLILIASMPGGSTSNIFTYFSKGDLALSVTMTTFSTLAAFVMTPLALFLYASRFMTSEISVGMGSVISGLFVMLIPVIIGMFIRRRNANVGAVLELIGGIMGVVIILVLILSWVPRNAGLLATTPWQVYVAAAGIGAVGFFFGLTTATLSKLGFRRSATVSLETGIQNGPLALSIVLLSFTGAIANEIVLIPVLYSLFIVIISSGVTMIYRRINDQLQQRAVALL</sequence>
<feature type="transmembrane region" description="Helical" evidence="5">
    <location>
        <begin position="238"/>
        <end position="255"/>
    </location>
</feature>
<dbReference type="PANTHER" id="PTHR10361:SF28">
    <property type="entry name" value="P3 PROTEIN-RELATED"/>
    <property type="match status" value="1"/>
</dbReference>
<comment type="caution">
    <text evidence="6">The sequence shown here is derived from an EMBL/GenBank/DDBJ whole genome shotgun (WGS) entry which is preliminary data.</text>
</comment>
<dbReference type="InterPro" id="IPR004710">
    <property type="entry name" value="Bilac:Na_transpt"/>
</dbReference>
<comment type="subcellular location">
    <subcellularLocation>
        <location evidence="1">Membrane</location>
        <topology evidence="1">Multi-pass membrane protein</topology>
    </subcellularLocation>
</comment>
<evidence type="ECO:0000256" key="5">
    <source>
        <dbReference type="SAM" id="Phobius"/>
    </source>
</evidence>
<accession>A0A2H3L0J3</accession>
<feature type="transmembrane region" description="Helical" evidence="5">
    <location>
        <begin position="68"/>
        <end position="88"/>
    </location>
</feature>
<dbReference type="AlphaFoldDB" id="A0A2H3L0J3"/>
<keyword evidence="7" id="KW-1185">Reference proteome</keyword>
<keyword evidence="4 5" id="KW-0472">Membrane</keyword>
<organism evidence="6 7">
    <name type="scientific">Candidatus Chloroploca asiatica</name>
    <dbReference type="NCBI Taxonomy" id="1506545"/>
    <lineage>
        <taxon>Bacteria</taxon>
        <taxon>Bacillati</taxon>
        <taxon>Chloroflexota</taxon>
        <taxon>Chloroflexia</taxon>
        <taxon>Chloroflexales</taxon>
        <taxon>Chloroflexineae</taxon>
        <taxon>Oscillochloridaceae</taxon>
        <taxon>Candidatus Chloroploca</taxon>
    </lineage>
</organism>
<gene>
    <name evidence="6" type="ORF">A9Q02_20515</name>
</gene>
<dbReference type="PANTHER" id="PTHR10361">
    <property type="entry name" value="SODIUM-BILE ACID COTRANSPORTER"/>
    <property type="match status" value="1"/>
</dbReference>
<dbReference type="Gene3D" id="1.20.1530.20">
    <property type="match status" value="1"/>
</dbReference>
<dbReference type="InterPro" id="IPR038770">
    <property type="entry name" value="Na+/solute_symporter_sf"/>
</dbReference>
<keyword evidence="3 5" id="KW-1133">Transmembrane helix</keyword>
<evidence type="ECO:0000256" key="1">
    <source>
        <dbReference type="ARBA" id="ARBA00004141"/>
    </source>
</evidence>
<dbReference type="Proteomes" id="UP000220922">
    <property type="component" value="Unassembled WGS sequence"/>
</dbReference>
<feature type="transmembrane region" description="Helical" evidence="5">
    <location>
        <begin position="160"/>
        <end position="184"/>
    </location>
</feature>
<feature type="transmembrane region" description="Helical" evidence="5">
    <location>
        <begin position="95"/>
        <end position="121"/>
    </location>
</feature>
<keyword evidence="2 5" id="KW-0812">Transmembrane</keyword>
<protein>
    <submittedName>
        <fullName evidence="6">Transporter</fullName>
    </submittedName>
</protein>
<proteinExistence type="predicted"/>
<feature type="transmembrane region" description="Helical" evidence="5">
    <location>
        <begin position="261"/>
        <end position="280"/>
    </location>
</feature>
<dbReference type="OrthoDB" id="9806785at2"/>
<feature type="transmembrane region" description="Helical" evidence="5">
    <location>
        <begin position="196"/>
        <end position="217"/>
    </location>
</feature>
<evidence type="ECO:0000256" key="3">
    <source>
        <dbReference type="ARBA" id="ARBA00022989"/>
    </source>
</evidence>
<dbReference type="GO" id="GO:0016020">
    <property type="term" value="C:membrane"/>
    <property type="evidence" value="ECO:0007669"/>
    <property type="project" value="UniProtKB-SubCell"/>
</dbReference>
<feature type="transmembrane region" description="Helical" evidence="5">
    <location>
        <begin position="6"/>
        <end position="27"/>
    </location>
</feature>
<dbReference type="Pfam" id="PF01758">
    <property type="entry name" value="SBF"/>
    <property type="match status" value="1"/>
</dbReference>
<feature type="transmembrane region" description="Helical" evidence="5">
    <location>
        <begin position="133"/>
        <end position="153"/>
    </location>
</feature>
<dbReference type="EMBL" id="LYXE01000185">
    <property type="protein sequence ID" value="PDV96657.1"/>
    <property type="molecule type" value="Genomic_DNA"/>
</dbReference>
<dbReference type="RefSeq" id="WP_097655233.1">
    <property type="nucleotide sequence ID" value="NZ_LYXE01000185.1"/>
</dbReference>